<dbReference type="EMBL" id="QQBG01000004">
    <property type="protein sequence ID" value="RDB31857.1"/>
    <property type="molecule type" value="Genomic_DNA"/>
</dbReference>
<sequence length="81" mass="9338">MSEDLGRKVARLESINDYLESELVSLDRLLRSVGFEEGISSVRLASMETLYFFPSSPPLEEEDFSFPQIPQDYDFLDDLEL</sequence>
<protein>
    <submittedName>
        <fullName evidence="1">Uncharacterized protein</fullName>
    </submittedName>
</protein>
<proteinExistence type="predicted"/>
<evidence type="ECO:0000313" key="1">
    <source>
        <dbReference type="EMBL" id="RDB31857.1"/>
    </source>
</evidence>
<organism evidence="1 2">
    <name type="scientific">Candidatus Similichlamydia laticola</name>
    <dbReference type="NCBI Taxonomy" id="2170265"/>
    <lineage>
        <taxon>Bacteria</taxon>
        <taxon>Pseudomonadati</taxon>
        <taxon>Chlamydiota</taxon>
        <taxon>Chlamydiia</taxon>
        <taxon>Parachlamydiales</taxon>
        <taxon>Candidatus Parilichlamydiaceae</taxon>
        <taxon>Candidatus Similichlamydia</taxon>
    </lineage>
</organism>
<dbReference type="AlphaFoldDB" id="A0A369KG21"/>
<accession>A0A369KG21</accession>
<evidence type="ECO:0000313" key="2">
    <source>
        <dbReference type="Proteomes" id="UP000253816"/>
    </source>
</evidence>
<dbReference type="Proteomes" id="UP000253816">
    <property type="component" value="Unassembled WGS sequence"/>
</dbReference>
<gene>
    <name evidence="1" type="ORF">HAT2_00037</name>
</gene>
<dbReference type="OrthoDB" id="21933at2"/>
<name>A0A369KG21_9BACT</name>
<keyword evidence="2" id="KW-1185">Reference proteome</keyword>
<reference evidence="1 2" key="1">
    <citation type="submission" date="2018-07" db="EMBL/GenBank/DDBJ databases">
        <title>Comparative genomics of the Candidatus Parilichlamydiaceae reveals evidence of convergent evolution and genome reduction in the phylum Chlamydiae.</title>
        <authorList>
            <person name="Taylor-Brown A."/>
            <person name="Polkinghorne A."/>
        </authorList>
    </citation>
    <scope>NUCLEOTIDE SEQUENCE [LARGE SCALE GENOMIC DNA]</scope>
    <source>
        <strain evidence="1 2">Hat2</strain>
    </source>
</reference>
<comment type="caution">
    <text evidence="1">The sequence shown here is derived from an EMBL/GenBank/DDBJ whole genome shotgun (WGS) entry which is preliminary data.</text>
</comment>
<dbReference type="RefSeq" id="WP_114544033.1">
    <property type="nucleotide sequence ID" value="NZ_QQBG01000004.1"/>
</dbReference>